<comment type="caution">
    <text evidence="1">The sequence shown here is derived from an EMBL/GenBank/DDBJ whole genome shotgun (WGS) entry which is preliminary data.</text>
</comment>
<reference evidence="1" key="1">
    <citation type="journal article" date="2014" name="Int. J. Syst. Evol. Microbiol.">
        <title>Complete genome sequence of Corynebacterium casei LMG S-19264T (=DSM 44701T), isolated from a smear-ripened cheese.</title>
        <authorList>
            <consortium name="US DOE Joint Genome Institute (JGI-PGF)"/>
            <person name="Walter F."/>
            <person name="Albersmeier A."/>
            <person name="Kalinowski J."/>
            <person name="Ruckert C."/>
        </authorList>
    </citation>
    <scope>NUCLEOTIDE SEQUENCE</scope>
    <source>
        <strain evidence="1">JCM 4518</strain>
    </source>
</reference>
<proteinExistence type="predicted"/>
<dbReference type="AlphaFoldDB" id="A0A918WAF9"/>
<sequence>MVGVVEEEDEVAQAYEGVGAVPRPGEGLRVAVHVADHMDSHGPTLGGAVPVGPAITWESGKPWITVPRGPSRWCDARNIWPGPPIGNRVLVGNVRAVHSRAHPHRAPAR</sequence>
<dbReference type="Proteomes" id="UP000644020">
    <property type="component" value="Unassembled WGS sequence"/>
</dbReference>
<accession>A0A918WAF9</accession>
<reference evidence="1" key="2">
    <citation type="submission" date="2020-09" db="EMBL/GenBank/DDBJ databases">
        <authorList>
            <person name="Sun Q."/>
            <person name="Ohkuma M."/>
        </authorList>
    </citation>
    <scope>NUCLEOTIDE SEQUENCE</scope>
    <source>
        <strain evidence="1">JCM 4518</strain>
    </source>
</reference>
<keyword evidence="2" id="KW-1185">Reference proteome</keyword>
<evidence type="ECO:0000313" key="1">
    <source>
        <dbReference type="EMBL" id="GHA83365.1"/>
    </source>
</evidence>
<gene>
    <name evidence="1" type="ORF">GCM10010305_29150</name>
</gene>
<dbReference type="EMBL" id="BMUL01000006">
    <property type="protein sequence ID" value="GHA83365.1"/>
    <property type="molecule type" value="Genomic_DNA"/>
</dbReference>
<name>A0A918WAF9_9ACTN</name>
<protein>
    <submittedName>
        <fullName evidence="1">Uncharacterized protein</fullName>
    </submittedName>
</protein>
<evidence type="ECO:0000313" key="2">
    <source>
        <dbReference type="Proteomes" id="UP000644020"/>
    </source>
</evidence>
<organism evidence="1 2">
    <name type="scientific">Streptomyces termitum</name>
    <dbReference type="NCBI Taxonomy" id="67368"/>
    <lineage>
        <taxon>Bacteria</taxon>
        <taxon>Bacillati</taxon>
        <taxon>Actinomycetota</taxon>
        <taxon>Actinomycetes</taxon>
        <taxon>Kitasatosporales</taxon>
        <taxon>Streptomycetaceae</taxon>
        <taxon>Streptomyces</taxon>
    </lineage>
</organism>